<keyword evidence="7 17" id="KW-1133">Transmembrane helix</keyword>
<dbReference type="GO" id="GO:0009707">
    <property type="term" value="C:chloroplast outer membrane"/>
    <property type="evidence" value="ECO:0007669"/>
    <property type="project" value="UniProtKB-SubCell"/>
</dbReference>
<evidence type="ECO:0000313" key="20">
    <source>
        <dbReference type="Proteomes" id="UP001374584"/>
    </source>
</evidence>
<evidence type="ECO:0000256" key="13">
    <source>
        <dbReference type="ARBA" id="ARBA00058795"/>
    </source>
</evidence>
<evidence type="ECO:0000256" key="11">
    <source>
        <dbReference type="ARBA" id="ARBA00023136"/>
    </source>
</evidence>
<dbReference type="GO" id="GO:0020037">
    <property type="term" value="F:heme binding"/>
    <property type="evidence" value="ECO:0007669"/>
    <property type="project" value="InterPro"/>
</dbReference>
<dbReference type="AlphaFoldDB" id="A0AAN9LHJ0"/>
<evidence type="ECO:0000256" key="17">
    <source>
        <dbReference type="SAM" id="Phobius"/>
    </source>
</evidence>
<dbReference type="PANTHER" id="PTHR47283">
    <property type="entry name" value="ENT-KAURENE OXIDASE, CHLOROPLASTIC"/>
    <property type="match status" value="1"/>
</dbReference>
<keyword evidence="11 17" id="KW-0472">Membrane</keyword>
<dbReference type="GO" id="GO:0005783">
    <property type="term" value="C:endoplasmic reticulum"/>
    <property type="evidence" value="ECO:0007669"/>
    <property type="project" value="TreeGrafter"/>
</dbReference>
<comment type="cofactor">
    <cofactor evidence="1 15">
        <name>heme</name>
        <dbReference type="ChEBI" id="CHEBI:30413"/>
    </cofactor>
</comment>
<feature type="signal peptide" evidence="18">
    <location>
        <begin position="1"/>
        <end position="24"/>
    </location>
</feature>
<evidence type="ECO:0000256" key="9">
    <source>
        <dbReference type="ARBA" id="ARBA00023004"/>
    </source>
</evidence>
<evidence type="ECO:0000256" key="7">
    <source>
        <dbReference type="ARBA" id="ARBA00022989"/>
    </source>
</evidence>
<evidence type="ECO:0000256" key="10">
    <source>
        <dbReference type="ARBA" id="ARBA00023033"/>
    </source>
</evidence>
<keyword evidence="4 17" id="KW-0812">Transmembrane</keyword>
<evidence type="ECO:0000256" key="15">
    <source>
        <dbReference type="PIRSR" id="PIRSR602401-1"/>
    </source>
</evidence>
<keyword evidence="9 15" id="KW-0408">Iron</keyword>
<evidence type="ECO:0000256" key="4">
    <source>
        <dbReference type="ARBA" id="ARBA00022692"/>
    </source>
</evidence>
<comment type="similarity">
    <text evidence="2 16">Belongs to the cytochrome P450 family.</text>
</comment>
<dbReference type="EC" id="1.14.14.86" evidence="14"/>
<comment type="function">
    <text evidence="13">Catalyzes three successive oxidations of the 4-methyl group of ent-kaurene giving kaurenoic acid, a key step in gibberellins (GAs) biosynthesis. GAs, which are involved many processes, including stem elongation, play a central role in plant development.</text>
</comment>
<sequence>MLQSTSMSPYFLFPLSLYLIMSRGASFPNQVTVTRQESQGQSKQSREHCAAVASTMDSLSLLQHLQTHSFATLLAVAASSLLFLFLILRLIPGFTRRHAGLPSVPVVPGLPIIGNLLQLKEKKPYKTFTRMAQKHGPIYSIRTGSSTLIVVNSAAIAKEAMVTRFSSISTRKLSKALTILTSDKCMVATSDYNDFHKTVKKHILANVLGANAQKRHRIHREDMLENILSRFSEHVKSFSDLAVDFRNIFVSQLFILALKQALGRNIESIYVEELERTLSRDDVYKILVLEMMEGAIEVDWRDFFPYLKWIPNRSVEMRIQNLHFRRAVVIKALMNEQKKRMGSGKVENCFFDYLVSEAKELNEHQISMLLWETIVETSDTTLVTTEWAMYELSKDKTRQARLHKELQNVCGQEKVTEEHLAKLPYLGAVFHETLRKHSPAPIVPIRYAHEDTELGGYHIPAGSQIAINIYGCNMDKDKWENPHEWMPERFLDEKYDPSDLYKTMAFGAGKRVCAGSLQAMLIACTAIGRFVQQYEWELGQGEEENVDTLCLTTHRLQPLQVKLRPRNEYMK</sequence>
<evidence type="ECO:0000256" key="3">
    <source>
        <dbReference type="ARBA" id="ARBA00022617"/>
    </source>
</evidence>
<dbReference type="Gene3D" id="1.10.630.10">
    <property type="entry name" value="Cytochrome P450"/>
    <property type="match status" value="1"/>
</dbReference>
<dbReference type="Proteomes" id="UP001374584">
    <property type="component" value="Unassembled WGS sequence"/>
</dbReference>
<keyword evidence="6" id="KW-0934">Plastid</keyword>
<feature type="binding site" description="axial binding residue" evidence="15">
    <location>
        <position position="513"/>
    </location>
    <ligand>
        <name>heme</name>
        <dbReference type="ChEBI" id="CHEBI:30413"/>
    </ligand>
    <ligandPart>
        <name>Fe</name>
        <dbReference type="ChEBI" id="CHEBI:18248"/>
    </ligandPart>
</feature>
<dbReference type="InterPro" id="IPR001128">
    <property type="entry name" value="Cyt_P450"/>
</dbReference>
<dbReference type="GO" id="GO:0052615">
    <property type="term" value="F:ent-kaurene oxidase activity"/>
    <property type="evidence" value="ECO:0007669"/>
    <property type="project" value="UniProtKB-EC"/>
</dbReference>
<comment type="subcellular location">
    <subcellularLocation>
        <location evidence="12">Plastid</location>
        <location evidence="12">Chloroplast outer membrane</location>
        <topology evidence="12">Single-pass membrane protein</topology>
    </subcellularLocation>
</comment>
<dbReference type="PRINTS" id="PR00463">
    <property type="entry name" value="EP450I"/>
</dbReference>
<dbReference type="PANTHER" id="PTHR47283:SF1">
    <property type="entry name" value="ENT-KAURENE OXIDASE, CHLOROPLASTIC"/>
    <property type="match status" value="1"/>
</dbReference>
<dbReference type="GO" id="GO:0005506">
    <property type="term" value="F:iron ion binding"/>
    <property type="evidence" value="ECO:0007669"/>
    <property type="project" value="InterPro"/>
</dbReference>
<proteinExistence type="inferred from homology"/>
<name>A0AAN9LHJ0_PHACN</name>
<organism evidence="19 20">
    <name type="scientific">Phaseolus coccineus</name>
    <name type="common">Scarlet runner bean</name>
    <name type="synonym">Phaseolus multiflorus</name>
    <dbReference type="NCBI Taxonomy" id="3886"/>
    <lineage>
        <taxon>Eukaryota</taxon>
        <taxon>Viridiplantae</taxon>
        <taxon>Streptophyta</taxon>
        <taxon>Embryophyta</taxon>
        <taxon>Tracheophyta</taxon>
        <taxon>Spermatophyta</taxon>
        <taxon>Magnoliopsida</taxon>
        <taxon>eudicotyledons</taxon>
        <taxon>Gunneridae</taxon>
        <taxon>Pentapetalae</taxon>
        <taxon>rosids</taxon>
        <taxon>fabids</taxon>
        <taxon>Fabales</taxon>
        <taxon>Fabaceae</taxon>
        <taxon>Papilionoideae</taxon>
        <taxon>50 kb inversion clade</taxon>
        <taxon>NPAAA clade</taxon>
        <taxon>indigoferoid/millettioid clade</taxon>
        <taxon>Phaseoleae</taxon>
        <taxon>Phaseolus</taxon>
    </lineage>
</organism>
<dbReference type="InterPro" id="IPR017972">
    <property type="entry name" value="Cyt_P450_CS"/>
</dbReference>
<dbReference type="SUPFAM" id="SSF48264">
    <property type="entry name" value="Cytochrome P450"/>
    <property type="match status" value="1"/>
</dbReference>
<dbReference type="CDD" id="cd11075">
    <property type="entry name" value="CYP77_89"/>
    <property type="match status" value="1"/>
</dbReference>
<evidence type="ECO:0000256" key="2">
    <source>
        <dbReference type="ARBA" id="ARBA00010617"/>
    </source>
</evidence>
<feature type="chain" id="PRO_5042810579" description="ent-kaurene monooxygenase" evidence="18">
    <location>
        <begin position="25"/>
        <end position="571"/>
    </location>
</feature>
<comment type="caution">
    <text evidence="19">The sequence shown here is derived from an EMBL/GenBank/DDBJ whole genome shotgun (WGS) entry which is preliminary data.</text>
</comment>
<keyword evidence="5 15" id="KW-0479">Metal-binding</keyword>
<keyword evidence="18" id="KW-0732">Signal</keyword>
<evidence type="ECO:0000256" key="14">
    <source>
        <dbReference type="ARBA" id="ARBA00066565"/>
    </source>
</evidence>
<evidence type="ECO:0000256" key="12">
    <source>
        <dbReference type="ARBA" id="ARBA00023766"/>
    </source>
</evidence>
<dbReference type="GO" id="GO:0010241">
    <property type="term" value="P:ent-kaurene oxidation to kaurenoic acid"/>
    <property type="evidence" value="ECO:0007669"/>
    <property type="project" value="InterPro"/>
</dbReference>
<keyword evidence="8 16" id="KW-0560">Oxidoreductase</keyword>
<evidence type="ECO:0000313" key="19">
    <source>
        <dbReference type="EMBL" id="KAK7336029.1"/>
    </source>
</evidence>
<dbReference type="InterPro" id="IPR002401">
    <property type="entry name" value="Cyt_P450_E_grp-I"/>
</dbReference>
<evidence type="ECO:0000256" key="6">
    <source>
        <dbReference type="ARBA" id="ARBA00022805"/>
    </source>
</evidence>
<gene>
    <name evidence="19" type="ORF">VNO80_28233</name>
</gene>
<protein>
    <recommendedName>
        <fullName evidence="14">ent-kaurene monooxygenase</fullName>
        <ecNumber evidence="14">1.14.14.86</ecNumber>
    </recommendedName>
</protein>
<keyword evidence="6" id="KW-1002">Plastid outer membrane</keyword>
<accession>A0AAN9LHJ0</accession>
<dbReference type="InterPro" id="IPR036396">
    <property type="entry name" value="Cyt_P450_sf"/>
</dbReference>
<evidence type="ECO:0000256" key="18">
    <source>
        <dbReference type="SAM" id="SignalP"/>
    </source>
</evidence>
<dbReference type="PROSITE" id="PS00086">
    <property type="entry name" value="CYTOCHROME_P450"/>
    <property type="match status" value="1"/>
</dbReference>
<dbReference type="GO" id="GO:0009686">
    <property type="term" value="P:gibberellin biosynthetic process"/>
    <property type="evidence" value="ECO:0007669"/>
    <property type="project" value="InterPro"/>
</dbReference>
<evidence type="ECO:0000256" key="1">
    <source>
        <dbReference type="ARBA" id="ARBA00001971"/>
    </source>
</evidence>
<reference evidence="19 20" key="1">
    <citation type="submission" date="2024-01" db="EMBL/GenBank/DDBJ databases">
        <title>The genomes of 5 underutilized Papilionoideae crops provide insights into root nodulation and disease resistanc.</title>
        <authorList>
            <person name="Jiang F."/>
        </authorList>
    </citation>
    <scope>NUCLEOTIDE SEQUENCE [LARGE SCALE GENOMIC DNA]</scope>
    <source>
        <strain evidence="19">JINMINGXINNONG_FW02</strain>
        <tissue evidence="19">Leaves</tissue>
    </source>
</reference>
<dbReference type="GO" id="GO:0016709">
    <property type="term" value="F:oxidoreductase activity, acting on paired donors, with incorporation or reduction of molecular oxygen, NAD(P)H as one donor, and incorporation of one atom of oxygen"/>
    <property type="evidence" value="ECO:0007669"/>
    <property type="project" value="TreeGrafter"/>
</dbReference>
<evidence type="ECO:0000256" key="8">
    <source>
        <dbReference type="ARBA" id="ARBA00023002"/>
    </source>
</evidence>
<keyword evidence="10 16" id="KW-0503">Monooxygenase</keyword>
<dbReference type="FunFam" id="1.10.630.10:FF:000062">
    <property type="entry name" value="Ent-kaurene oxidase 2"/>
    <property type="match status" value="1"/>
</dbReference>
<feature type="transmembrane region" description="Helical" evidence="17">
    <location>
        <begin position="70"/>
        <end position="91"/>
    </location>
</feature>
<keyword evidence="20" id="KW-1185">Reference proteome</keyword>
<dbReference type="InterPro" id="IPR044225">
    <property type="entry name" value="KO_chloroplastic"/>
</dbReference>
<evidence type="ECO:0000256" key="16">
    <source>
        <dbReference type="RuleBase" id="RU000461"/>
    </source>
</evidence>
<evidence type="ECO:0000256" key="5">
    <source>
        <dbReference type="ARBA" id="ARBA00022723"/>
    </source>
</evidence>
<dbReference type="Pfam" id="PF00067">
    <property type="entry name" value="p450"/>
    <property type="match status" value="1"/>
</dbReference>
<dbReference type="EMBL" id="JAYMYR010000010">
    <property type="protein sequence ID" value="KAK7336029.1"/>
    <property type="molecule type" value="Genomic_DNA"/>
</dbReference>
<keyword evidence="3 15" id="KW-0349">Heme</keyword>